<dbReference type="PANTHER" id="PTHR45348">
    <property type="entry name" value="HYPOTHETICAL OXIDOREDUCTASE (EUROFUNG)"/>
    <property type="match status" value="1"/>
</dbReference>
<dbReference type="InterPro" id="IPR013154">
    <property type="entry name" value="ADH-like_N"/>
</dbReference>
<dbReference type="Proteomes" id="UP001383192">
    <property type="component" value="Unassembled WGS sequence"/>
</dbReference>
<reference evidence="2 3" key="1">
    <citation type="submission" date="2024-01" db="EMBL/GenBank/DDBJ databases">
        <title>A draft genome for a cacao thread blight-causing isolate of Paramarasmius palmivorus.</title>
        <authorList>
            <person name="Baruah I.K."/>
            <person name="Bukari Y."/>
            <person name="Amoako-Attah I."/>
            <person name="Meinhardt L.W."/>
            <person name="Bailey B.A."/>
            <person name="Cohen S.P."/>
        </authorList>
    </citation>
    <scope>NUCLEOTIDE SEQUENCE [LARGE SCALE GENOMIC DNA]</scope>
    <source>
        <strain evidence="2 3">GH-12</strain>
    </source>
</reference>
<dbReference type="InterPro" id="IPR011032">
    <property type="entry name" value="GroES-like_sf"/>
</dbReference>
<dbReference type="SMART" id="SM00829">
    <property type="entry name" value="PKS_ER"/>
    <property type="match status" value="1"/>
</dbReference>
<feature type="domain" description="Enoyl reductase (ER)" evidence="1">
    <location>
        <begin position="14"/>
        <end position="343"/>
    </location>
</feature>
<name>A0AAW0D8Q0_9AGAR</name>
<accession>A0AAW0D8Q0</accession>
<dbReference type="InterPro" id="IPR013149">
    <property type="entry name" value="ADH-like_C"/>
</dbReference>
<dbReference type="SUPFAM" id="SSF51735">
    <property type="entry name" value="NAD(P)-binding Rossmann-fold domains"/>
    <property type="match status" value="1"/>
</dbReference>
<dbReference type="Gene3D" id="3.90.180.10">
    <property type="entry name" value="Medium-chain alcohol dehydrogenases, catalytic domain"/>
    <property type="match status" value="1"/>
</dbReference>
<organism evidence="2 3">
    <name type="scientific">Paramarasmius palmivorus</name>
    <dbReference type="NCBI Taxonomy" id="297713"/>
    <lineage>
        <taxon>Eukaryota</taxon>
        <taxon>Fungi</taxon>
        <taxon>Dikarya</taxon>
        <taxon>Basidiomycota</taxon>
        <taxon>Agaricomycotina</taxon>
        <taxon>Agaricomycetes</taxon>
        <taxon>Agaricomycetidae</taxon>
        <taxon>Agaricales</taxon>
        <taxon>Marasmiineae</taxon>
        <taxon>Marasmiaceae</taxon>
        <taxon>Paramarasmius</taxon>
    </lineage>
</organism>
<dbReference type="Pfam" id="PF00107">
    <property type="entry name" value="ADH_zinc_N"/>
    <property type="match status" value="1"/>
</dbReference>
<gene>
    <name evidence="2" type="ORF">VNI00_006349</name>
</gene>
<dbReference type="InterPro" id="IPR036291">
    <property type="entry name" value="NAD(P)-bd_dom_sf"/>
</dbReference>
<dbReference type="CDD" id="cd08249">
    <property type="entry name" value="enoyl_reductase_like"/>
    <property type="match status" value="1"/>
</dbReference>
<keyword evidence="3" id="KW-1185">Reference proteome</keyword>
<sequence>MSLPSHMKAIVTAGNGKVKLANIPIPKPGPGQILVKVIAAAQNPSEWMKIHGVPTTDVTVGHDYAGVVQEIGPDVPAGTRQIGERVAGFVNACVSNDLGGTFGEYTVADAHVLIPLPDHISFEDAATLGLAGFTACQALWQNTKLPTPDEPTKEPMSILVWGGATSVGQFTIQLAKASGFQVIATASTKNHDLLRTLGADIIFDYKDSDVVEKIKQAQSNLMYAVDCVSTDDSARQTSLCLSSGGHVSLVLMPKVERQDIKSDATFVYTLLGKAIELFPPYQFPVIPEHYELGKRFGSILSSLLHQRKLKANPVKLVPNGLADAQQWIEYQQSGKVSAEKIVYRIVDTL</sequence>
<dbReference type="SUPFAM" id="SSF50129">
    <property type="entry name" value="GroES-like"/>
    <property type="match status" value="1"/>
</dbReference>
<protein>
    <recommendedName>
        <fullName evidence="1">Enoyl reductase (ER) domain-containing protein</fullName>
    </recommendedName>
</protein>
<dbReference type="AlphaFoldDB" id="A0AAW0D8Q0"/>
<dbReference type="Pfam" id="PF08240">
    <property type="entry name" value="ADH_N"/>
    <property type="match status" value="1"/>
</dbReference>
<dbReference type="GO" id="GO:0016651">
    <property type="term" value="F:oxidoreductase activity, acting on NAD(P)H"/>
    <property type="evidence" value="ECO:0007669"/>
    <property type="project" value="InterPro"/>
</dbReference>
<evidence type="ECO:0000313" key="3">
    <source>
        <dbReference type="Proteomes" id="UP001383192"/>
    </source>
</evidence>
<dbReference type="PANTHER" id="PTHR45348:SF2">
    <property type="entry name" value="ZINC-TYPE ALCOHOL DEHYDROGENASE-LIKE PROTEIN C2E1P3.01"/>
    <property type="match status" value="1"/>
</dbReference>
<evidence type="ECO:0000313" key="2">
    <source>
        <dbReference type="EMBL" id="KAK7047581.1"/>
    </source>
</evidence>
<dbReference type="Gene3D" id="3.40.50.720">
    <property type="entry name" value="NAD(P)-binding Rossmann-like Domain"/>
    <property type="match status" value="1"/>
</dbReference>
<evidence type="ECO:0000259" key="1">
    <source>
        <dbReference type="SMART" id="SM00829"/>
    </source>
</evidence>
<proteinExistence type="predicted"/>
<dbReference type="InterPro" id="IPR047122">
    <property type="entry name" value="Trans-enoyl_RdTase-like"/>
</dbReference>
<dbReference type="InterPro" id="IPR020843">
    <property type="entry name" value="ER"/>
</dbReference>
<dbReference type="EMBL" id="JAYKXP010000019">
    <property type="protein sequence ID" value="KAK7047581.1"/>
    <property type="molecule type" value="Genomic_DNA"/>
</dbReference>
<comment type="caution">
    <text evidence="2">The sequence shown here is derived from an EMBL/GenBank/DDBJ whole genome shotgun (WGS) entry which is preliminary data.</text>
</comment>